<dbReference type="Proteomes" id="UP000198287">
    <property type="component" value="Unassembled WGS sequence"/>
</dbReference>
<keyword evidence="1" id="KW-0472">Membrane</keyword>
<keyword evidence="1" id="KW-1133">Transmembrane helix</keyword>
<keyword evidence="3" id="KW-1185">Reference proteome</keyword>
<gene>
    <name evidence="2" type="ORF">Fcan01_20064</name>
</gene>
<organism evidence="2 3">
    <name type="scientific">Folsomia candida</name>
    <name type="common">Springtail</name>
    <dbReference type="NCBI Taxonomy" id="158441"/>
    <lineage>
        <taxon>Eukaryota</taxon>
        <taxon>Metazoa</taxon>
        <taxon>Ecdysozoa</taxon>
        <taxon>Arthropoda</taxon>
        <taxon>Hexapoda</taxon>
        <taxon>Collembola</taxon>
        <taxon>Entomobryomorpha</taxon>
        <taxon>Isotomoidea</taxon>
        <taxon>Isotomidae</taxon>
        <taxon>Proisotominae</taxon>
        <taxon>Folsomia</taxon>
    </lineage>
</organism>
<feature type="transmembrane region" description="Helical" evidence="1">
    <location>
        <begin position="137"/>
        <end position="158"/>
    </location>
</feature>
<evidence type="ECO:0000313" key="2">
    <source>
        <dbReference type="EMBL" id="OXA45134.1"/>
    </source>
</evidence>
<sequence>MELIKILQQRYSNDLQVMESPSETYHATNINYLPMRKSLNCKTSWGTSFFFKVKMLETVFSQLFRNGLVVSQRCTFYLAYYFEFDKTTGCIKPVKNWRYKEFQLIWIVATFFVLPGLLVQCYLLFTAEEGNEDKMTIFFTAVSTGTLVMFVLFASLLIRPEGVGRFIACFDIIIVLEKKLLEFLPNPKCWKGAKVIRAVEKRTVMIQLICITVSTRLPFSPSWSAVQNQIQSMQWFGLSTISNYITEPSSILSCASSAD</sequence>
<accession>A0A226DJV9</accession>
<evidence type="ECO:0000256" key="1">
    <source>
        <dbReference type="SAM" id="Phobius"/>
    </source>
</evidence>
<name>A0A226DJV9_FOLCA</name>
<reference evidence="2 3" key="1">
    <citation type="submission" date="2015-12" db="EMBL/GenBank/DDBJ databases">
        <title>The genome of Folsomia candida.</title>
        <authorList>
            <person name="Faddeeva A."/>
            <person name="Derks M.F."/>
            <person name="Anvar Y."/>
            <person name="Smit S."/>
            <person name="Van Straalen N."/>
            <person name="Roelofs D."/>
        </authorList>
    </citation>
    <scope>NUCLEOTIDE SEQUENCE [LARGE SCALE GENOMIC DNA]</scope>
    <source>
        <strain evidence="2 3">VU population</strain>
        <tissue evidence="2">Whole body</tissue>
    </source>
</reference>
<feature type="transmembrane region" description="Helical" evidence="1">
    <location>
        <begin position="104"/>
        <end position="125"/>
    </location>
</feature>
<evidence type="ECO:0000313" key="3">
    <source>
        <dbReference type="Proteomes" id="UP000198287"/>
    </source>
</evidence>
<protein>
    <submittedName>
        <fullName evidence="2">Uncharacterized protein</fullName>
    </submittedName>
</protein>
<dbReference type="EMBL" id="LNIX01000018">
    <property type="protein sequence ID" value="OXA45134.1"/>
    <property type="molecule type" value="Genomic_DNA"/>
</dbReference>
<keyword evidence="1" id="KW-0812">Transmembrane</keyword>
<dbReference type="AlphaFoldDB" id="A0A226DJV9"/>
<comment type="caution">
    <text evidence="2">The sequence shown here is derived from an EMBL/GenBank/DDBJ whole genome shotgun (WGS) entry which is preliminary data.</text>
</comment>
<proteinExistence type="predicted"/>